<dbReference type="PANTHER" id="PTHR24421">
    <property type="entry name" value="NITRATE/NITRITE SENSOR PROTEIN NARX-RELATED"/>
    <property type="match status" value="1"/>
</dbReference>
<dbReference type="InterPro" id="IPR035965">
    <property type="entry name" value="PAS-like_dom_sf"/>
</dbReference>
<keyword evidence="2" id="KW-0418">Kinase</keyword>
<keyword evidence="5" id="KW-0732">Signal</keyword>
<comment type="caution">
    <text evidence="7">The sequence shown here is derived from an EMBL/GenBank/DDBJ whole genome shotgun (WGS) entry which is preliminary data.</text>
</comment>
<evidence type="ECO:0000256" key="5">
    <source>
        <dbReference type="SAM" id="SignalP"/>
    </source>
</evidence>
<feature type="transmembrane region" description="Helical" evidence="4">
    <location>
        <begin position="144"/>
        <end position="164"/>
    </location>
</feature>
<dbReference type="InterPro" id="IPR003594">
    <property type="entry name" value="HATPase_dom"/>
</dbReference>
<dbReference type="Gene3D" id="3.30.565.10">
    <property type="entry name" value="Histidine kinase-like ATPase, C-terminal domain"/>
    <property type="match status" value="1"/>
</dbReference>
<dbReference type="InterPro" id="IPR011712">
    <property type="entry name" value="Sig_transdc_His_kin_sub3_dim/P"/>
</dbReference>
<dbReference type="InterPro" id="IPR013767">
    <property type="entry name" value="PAS_fold"/>
</dbReference>
<name>A0ABY1QQA0_9BURK</name>
<keyword evidence="3" id="KW-0902">Two-component regulatory system</keyword>
<dbReference type="Pfam" id="PF02518">
    <property type="entry name" value="HATPase_c"/>
    <property type="match status" value="1"/>
</dbReference>
<keyword evidence="1" id="KW-0808">Transferase</keyword>
<feature type="signal peptide" evidence="5">
    <location>
        <begin position="1"/>
        <end position="25"/>
    </location>
</feature>
<keyword evidence="4" id="KW-0472">Membrane</keyword>
<evidence type="ECO:0000259" key="6">
    <source>
        <dbReference type="PROSITE" id="PS50109"/>
    </source>
</evidence>
<dbReference type="SUPFAM" id="SSF55785">
    <property type="entry name" value="PYP-like sensor domain (PAS domain)"/>
    <property type="match status" value="2"/>
</dbReference>
<dbReference type="PROSITE" id="PS50109">
    <property type="entry name" value="HIS_KIN"/>
    <property type="match status" value="1"/>
</dbReference>
<dbReference type="EMBL" id="FXUL01000023">
    <property type="protein sequence ID" value="SMP75786.1"/>
    <property type="molecule type" value="Genomic_DNA"/>
</dbReference>
<dbReference type="Pfam" id="PF07730">
    <property type="entry name" value="HisKA_3"/>
    <property type="match status" value="1"/>
</dbReference>
<dbReference type="Gene3D" id="3.30.450.20">
    <property type="entry name" value="PAS domain"/>
    <property type="match status" value="2"/>
</dbReference>
<dbReference type="Pfam" id="PF00989">
    <property type="entry name" value="PAS"/>
    <property type="match status" value="1"/>
</dbReference>
<evidence type="ECO:0000256" key="4">
    <source>
        <dbReference type="SAM" id="Phobius"/>
    </source>
</evidence>
<keyword evidence="4" id="KW-0812">Transmembrane</keyword>
<sequence length="678" mass="72998">MDKRTVSTLIKGCGCVALVLAAALAGRDALRSVTSMHEAALLQVRTQHNLNDVTLTLLNAGQTPADAPTHSDPALSSLERDASAEPAMLARVHELEDQVLAYRGAGPGARAEHSLRISVLVAAIQAEAARRAADRRAALSGRMYGSLAAAALACLLLGALASAWNGGRRRASSEALHAGLLQQALESLPFPMSIVDRGGQPVMVNAAARELWHDQHEQVREWRRADLEMRSENRALYQALQSGYSRGREAVDIVAQDGASQRLVVTAMPLRDAMHKVAGAFAIYIDCALPSQYAGLQGIAAPPESLPALRLPDASVGASYEPVQPSQVFLLDQEGVIVAINQPAIESSGVDRSGVSYLAVCDASAARGVPEAARIAAGIRAVMRGDASTFSMEYVCQGNDDFFWSRATVSRMRESAADHIVVVHENITQHKATESALRESALSMRELAEHQESVREEERKRIAREIHDELGQQLLALKIDVSILQGQLSHVPEASAQLEGMLRSMSSLMQSMRAIINDLRPAVLDLGLHAAVEWQTREFQRKTGISCVLMSDGEDIVLSDACATALFRTLQESLTNVSRHACASHVDVQLYATDESLLMRVSDDGIGRLGQQDKPDAFGLRGMRERIGSLGGRLTVTAAPDQGVTVTAVIPIKPGLQMVQPGFDRRSATDRRARARTA</sequence>
<dbReference type="RefSeq" id="WP_283444684.1">
    <property type="nucleotide sequence ID" value="NZ_FXUL01000023.1"/>
</dbReference>
<feature type="chain" id="PRO_5046720854" evidence="5">
    <location>
        <begin position="26"/>
        <end position="678"/>
    </location>
</feature>
<reference evidence="7 8" key="1">
    <citation type="submission" date="2017-05" db="EMBL/GenBank/DDBJ databases">
        <authorList>
            <person name="Varghese N."/>
            <person name="Submissions S."/>
        </authorList>
    </citation>
    <scope>NUCLEOTIDE SEQUENCE [LARGE SCALE GENOMIC DNA]</scope>
    <source>
        <strain evidence="7 8">DSM 26001</strain>
    </source>
</reference>
<evidence type="ECO:0000256" key="2">
    <source>
        <dbReference type="ARBA" id="ARBA00022777"/>
    </source>
</evidence>
<evidence type="ECO:0000256" key="1">
    <source>
        <dbReference type="ARBA" id="ARBA00022679"/>
    </source>
</evidence>
<evidence type="ECO:0000313" key="8">
    <source>
        <dbReference type="Proteomes" id="UP001158049"/>
    </source>
</evidence>
<keyword evidence="8" id="KW-1185">Reference proteome</keyword>
<protein>
    <submittedName>
        <fullName evidence="7">PAS fold</fullName>
    </submittedName>
</protein>
<evidence type="ECO:0000313" key="7">
    <source>
        <dbReference type="EMBL" id="SMP75786.1"/>
    </source>
</evidence>
<dbReference type="PANTHER" id="PTHR24421:SF59">
    <property type="entry name" value="OXYGEN SENSOR HISTIDINE KINASE NREB"/>
    <property type="match status" value="1"/>
</dbReference>
<dbReference type="Gene3D" id="1.20.5.1930">
    <property type="match status" value="1"/>
</dbReference>
<accession>A0ABY1QQA0</accession>
<dbReference type="InterPro" id="IPR050482">
    <property type="entry name" value="Sensor_HK_TwoCompSys"/>
</dbReference>
<proteinExistence type="predicted"/>
<dbReference type="SUPFAM" id="SSF55874">
    <property type="entry name" value="ATPase domain of HSP90 chaperone/DNA topoisomerase II/histidine kinase"/>
    <property type="match status" value="1"/>
</dbReference>
<dbReference type="Proteomes" id="UP001158049">
    <property type="component" value="Unassembled WGS sequence"/>
</dbReference>
<organism evidence="7 8">
    <name type="scientific">Noviherbaspirillum suwonense</name>
    <dbReference type="NCBI Taxonomy" id="1224511"/>
    <lineage>
        <taxon>Bacteria</taxon>
        <taxon>Pseudomonadati</taxon>
        <taxon>Pseudomonadota</taxon>
        <taxon>Betaproteobacteria</taxon>
        <taxon>Burkholderiales</taxon>
        <taxon>Oxalobacteraceae</taxon>
        <taxon>Noviherbaspirillum</taxon>
    </lineage>
</organism>
<feature type="domain" description="Histidine kinase" evidence="6">
    <location>
        <begin position="465"/>
        <end position="654"/>
    </location>
</feature>
<dbReference type="InterPro" id="IPR005467">
    <property type="entry name" value="His_kinase_dom"/>
</dbReference>
<dbReference type="InterPro" id="IPR036890">
    <property type="entry name" value="HATPase_C_sf"/>
</dbReference>
<evidence type="ECO:0000256" key="3">
    <source>
        <dbReference type="ARBA" id="ARBA00023012"/>
    </source>
</evidence>
<gene>
    <name evidence="7" type="ORF">SAMN06295970_12365</name>
</gene>
<keyword evidence="4" id="KW-1133">Transmembrane helix</keyword>
<dbReference type="CDD" id="cd16917">
    <property type="entry name" value="HATPase_UhpB-NarQ-NarX-like"/>
    <property type="match status" value="1"/>
</dbReference>